<dbReference type="SUPFAM" id="SSF56601">
    <property type="entry name" value="beta-lactamase/transpeptidase-like"/>
    <property type="match status" value="1"/>
</dbReference>
<sequence>MKFTTKQTKNLSGSLDNLLTEITTFKSDSTPQVIAPCCTLGVTDVDSTVYLNSKGVRNIDEPTPVTNNDTYAFFSCTKSMTSMAALILYEQGKLELDVPVAKYFPEIADIGVLEPGSVEKSTGKLLKPLTKPKTPITIRHLMTHTAGFSYGFISQDYFALITKGERIDAINPPMDFFYKKTPLIHEPGTDWAYGHNSEWLGFVIERVGGLKLGEFLRKFVFEPVGMESCTFHKKDYSNTARIHFRKSDETLVLLKKPPIVLDPILDLGGQGCYGTVSDYLKFIRVWLNYGISPDSGKRILNETTVKYAIRNHIPADLDFDFIGMSHNFIDEDEFPDRKKDGWTLTGTAYGSNDLPSGRPTGTNYWSGAASLFFWIDFKHRIGGFYAVQVLPFLDEYNLSSYQKFETEVYKALEESKQEQSSKL</sequence>
<dbReference type="EMBL" id="AOGT01001524">
    <property type="protein sequence ID" value="EMG47523.1"/>
    <property type="molecule type" value="Genomic_DNA"/>
</dbReference>
<dbReference type="AlphaFoldDB" id="M3J644"/>
<feature type="domain" description="Beta-lactamase-related" evidence="1">
    <location>
        <begin position="37"/>
        <end position="391"/>
    </location>
</feature>
<organism evidence="2 3">
    <name type="scientific">Candida maltosa (strain Xu316)</name>
    <name type="common">Yeast</name>
    <dbReference type="NCBI Taxonomy" id="1245528"/>
    <lineage>
        <taxon>Eukaryota</taxon>
        <taxon>Fungi</taxon>
        <taxon>Dikarya</taxon>
        <taxon>Ascomycota</taxon>
        <taxon>Saccharomycotina</taxon>
        <taxon>Pichiomycetes</taxon>
        <taxon>Debaryomycetaceae</taxon>
        <taxon>Candida/Lodderomyces clade</taxon>
        <taxon>Candida</taxon>
    </lineage>
</organism>
<dbReference type="PANTHER" id="PTHR43283">
    <property type="entry name" value="BETA-LACTAMASE-RELATED"/>
    <property type="match status" value="1"/>
</dbReference>
<gene>
    <name evidence="2" type="ORF">G210_2113</name>
</gene>
<dbReference type="InterPro" id="IPR012338">
    <property type="entry name" value="Beta-lactam/transpept-like"/>
</dbReference>
<evidence type="ECO:0000259" key="1">
    <source>
        <dbReference type="Pfam" id="PF00144"/>
    </source>
</evidence>
<accession>M3J644</accession>
<evidence type="ECO:0000313" key="3">
    <source>
        <dbReference type="Proteomes" id="UP000011777"/>
    </source>
</evidence>
<dbReference type="InterPro" id="IPR001466">
    <property type="entry name" value="Beta-lactam-related"/>
</dbReference>
<dbReference type="STRING" id="1245528.M3J644"/>
<protein>
    <recommendedName>
        <fullName evidence="1">Beta-lactamase-related domain-containing protein</fullName>
    </recommendedName>
</protein>
<dbReference type="OMA" id="YLRFCRM"/>
<dbReference type="OrthoDB" id="428260at2759"/>
<reference evidence="2 3" key="1">
    <citation type="submission" date="2013-02" db="EMBL/GenBank/DDBJ databases">
        <title>Genome sequence of Candida maltosa Xu316, a potential industrial strain for xylitol and ethanol production.</title>
        <authorList>
            <person name="Yu J."/>
            <person name="Wang Q."/>
            <person name="Geng X."/>
            <person name="Bao W."/>
            <person name="He P."/>
            <person name="Cai J."/>
        </authorList>
    </citation>
    <scope>NUCLEOTIDE SEQUENCE [LARGE SCALE GENOMIC DNA]</scope>
    <source>
        <strain evidence="3">Xu316</strain>
    </source>
</reference>
<dbReference type="InterPro" id="IPR050789">
    <property type="entry name" value="Diverse_Enzym_Activities"/>
</dbReference>
<dbReference type="Proteomes" id="UP000011777">
    <property type="component" value="Unassembled WGS sequence"/>
</dbReference>
<keyword evidence="3" id="KW-1185">Reference proteome</keyword>
<dbReference type="eggNOG" id="ENOG502QQGR">
    <property type="taxonomic scope" value="Eukaryota"/>
</dbReference>
<dbReference type="PANTHER" id="PTHR43283:SF3">
    <property type="entry name" value="BETA-LACTAMASE FAMILY PROTEIN (AFU_ORTHOLOGUE AFUA_5G07500)"/>
    <property type="match status" value="1"/>
</dbReference>
<name>M3J644_CANMX</name>
<dbReference type="HOGENOM" id="CLU_020027_11_2_1"/>
<dbReference type="Gene3D" id="3.40.710.10">
    <property type="entry name" value="DD-peptidase/beta-lactamase superfamily"/>
    <property type="match status" value="1"/>
</dbReference>
<evidence type="ECO:0000313" key="2">
    <source>
        <dbReference type="EMBL" id="EMG47523.1"/>
    </source>
</evidence>
<dbReference type="Pfam" id="PF00144">
    <property type="entry name" value="Beta-lactamase"/>
    <property type="match status" value="1"/>
</dbReference>
<comment type="caution">
    <text evidence="2">The sequence shown here is derived from an EMBL/GenBank/DDBJ whole genome shotgun (WGS) entry which is preliminary data.</text>
</comment>
<proteinExistence type="predicted"/>